<evidence type="ECO:0000256" key="20">
    <source>
        <dbReference type="SAM" id="Phobius"/>
    </source>
</evidence>
<dbReference type="Proteomes" id="UP001162541">
    <property type="component" value="Chromosome 3"/>
</dbReference>
<dbReference type="Pfam" id="PF00560">
    <property type="entry name" value="LRR_1"/>
    <property type="match status" value="9"/>
</dbReference>
<dbReference type="PANTHER" id="PTHR48053:SF71">
    <property type="entry name" value="LEUCINE RICH REPEAT FAMILY PROTEIN, EXPRESSED"/>
    <property type="match status" value="1"/>
</dbReference>
<evidence type="ECO:0000256" key="19">
    <source>
        <dbReference type="SAM" id="MobiDB-lite"/>
    </source>
</evidence>
<name>A0A176VUD5_MARPO</name>
<dbReference type="Pfam" id="PF00069">
    <property type="entry name" value="Pkinase"/>
    <property type="match status" value="1"/>
</dbReference>
<comment type="catalytic activity">
    <reaction evidence="17">
        <text>L-threonyl-[protein] + ATP = O-phospho-L-threonyl-[protein] + ADP + H(+)</text>
        <dbReference type="Rhea" id="RHEA:46608"/>
        <dbReference type="Rhea" id="RHEA-COMP:11060"/>
        <dbReference type="Rhea" id="RHEA-COMP:11605"/>
        <dbReference type="ChEBI" id="CHEBI:15378"/>
        <dbReference type="ChEBI" id="CHEBI:30013"/>
        <dbReference type="ChEBI" id="CHEBI:30616"/>
        <dbReference type="ChEBI" id="CHEBI:61977"/>
        <dbReference type="ChEBI" id="CHEBI:456216"/>
        <dbReference type="EC" id="2.7.11.1"/>
    </reaction>
</comment>
<dbReference type="SUPFAM" id="SSF52058">
    <property type="entry name" value="L domain-like"/>
    <property type="match status" value="1"/>
</dbReference>
<proteinExistence type="predicted"/>
<dbReference type="GO" id="GO:0005524">
    <property type="term" value="F:ATP binding"/>
    <property type="evidence" value="ECO:0007669"/>
    <property type="project" value="UniProtKB-KW"/>
</dbReference>
<evidence type="ECO:0000256" key="16">
    <source>
        <dbReference type="ARBA" id="ARBA00023180"/>
    </source>
</evidence>
<sequence length="1147" mass="123902">MAAAAAAMGCGQLCRRCRCAGLGSRLSVFVAAVAVLFLVTVGGVQGLSGDGAALLDFKRGVVDSSGALADWNASDSNPCSWSGVSCNRDRRVMALNLTNFQNNLAGSISASLGNLTKLEILNLSNNMFKGPIPTTLSKCVGLRIIDFGSNQLSGIIPPELGLLKNLEQLTLASNKLRGPVPEELGQLVSLSLIDLSANDLNGNIPSTLANCPALDYVDLSLNSFSGSIPEEFGRLQLLRVLQVSYGGLSGTISPLLGNCSSLQILLLDSNSLRGVIPATFGNLTLLRSLSLRSNKLLSGIPRELGKCSELVSLDLSNNEFIGPIPKELGNLKKLRLLLLSDNLMWGSVPSSLVNCTSLVEFDFSHNNLTGPLPDSLADMPSIQNIRLANNLLVGPIPRKLGQLKNLTSLDLSANKLNNTIPVGLCSSGELRALTLSQNLLTGEIPEDLAICSSLESLRLSSNRLSGFIPIGFGQLKNFQSLDLSSNNISGIIPIELGTSTSLLEVDVSHNKLQGSIPAGFGQFPPLLMLDLSVNKLTGAIPPGIVNSSTIIRLDLSRNSFSGPVLAPPVTVTTVPMESLNLHHNQLSGNIPVELGQFQDLTELQLGDNNLDGPIPIQLGKLLFLRSKLSLRRNNLTGSIPAQLGNLMLLEALDLSENKLSGFIPSSFNNMLSLNRVNVSYNNLTGVLPARWMTILETFPSSFIGNPDLCLSADVDCVDPDVTRANDRGSSLSSAAVASIVVTCVLAAVVFGVLVVIARGYYRREKIKSDKNLEDKNEFKVFTSDTFSLSDVMKSTQNLDDSFAISSTRNSTVYKAELPSGKVLAVKKLTFKRDDLAEKVLSTETETVGKIKHHNLVQLVGFCRWQGLRLLMYDHLPIGTLSDVLDKHRDEAPEFFFDWKARFRVSIGMARGLAYLHHDCSPKIIHRDIRSTNVLLDANFEPQISDFGLSKLIDQTRTAASATSKVAGTYGYIAPEFAYTMNVTEKIDVYSYGVILLELLTGRRASDPTFPKDVNIVSWMRSFISSSPNPEPILAADVYESCDARSKNQMLLVLKVASYCTNHQDTNRPTMRDVVQMLEQFDRSSSSVSGVGSSRVGSFMQSGVLAGFSDSDTETLFVDMDQNTTDEDYATADDRSMGSLHSRSGSMF</sequence>
<keyword evidence="7" id="KW-0808">Transferase</keyword>
<dbReference type="AlphaFoldDB" id="A0A176VUD5"/>
<dbReference type="SMART" id="SM00365">
    <property type="entry name" value="LRR_SD22"/>
    <property type="match status" value="5"/>
</dbReference>
<organism evidence="23 24">
    <name type="scientific">Marchantia polymorpha subsp. ruderalis</name>
    <dbReference type="NCBI Taxonomy" id="1480154"/>
    <lineage>
        <taxon>Eukaryota</taxon>
        <taxon>Viridiplantae</taxon>
        <taxon>Streptophyta</taxon>
        <taxon>Embryophyta</taxon>
        <taxon>Marchantiophyta</taxon>
        <taxon>Marchantiopsida</taxon>
        <taxon>Marchantiidae</taxon>
        <taxon>Marchantiales</taxon>
        <taxon>Marchantiaceae</taxon>
        <taxon>Marchantia</taxon>
    </lineage>
</organism>
<comment type="catalytic activity">
    <reaction evidence="18">
        <text>L-seryl-[protein] + ATP = O-phospho-L-seryl-[protein] + ADP + H(+)</text>
        <dbReference type="Rhea" id="RHEA:17989"/>
        <dbReference type="Rhea" id="RHEA-COMP:9863"/>
        <dbReference type="Rhea" id="RHEA-COMP:11604"/>
        <dbReference type="ChEBI" id="CHEBI:15378"/>
        <dbReference type="ChEBI" id="CHEBI:29999"/>
        <dbReference type="ChEBI" id="CHEBI:30616"/>
        <dbReference type="ChEBI" id="CHEBI:83421"/>
        <dbReference type="ChEBI" id="CHEBI:456216"/>
        <dbReference type="EC" id="2.7.11.1"/>
    </reaction>
</comment>
<keyword evidence="11" id="KW-0547">Nucleotide-binding</keyword>
<dbReference type="InterPro" id="IPR011009">
    <property type="entry name" value="Kinase-like_dom_sf"/>
</dbReference>
<dbReference type="InterPro" id="IPR001611">
    <property type="entry name" value="Leu-rich_rpt"/>
</dbReference>
<dbReference type="FunFam" id="1.10.510.10:FF:000417">
    <property type="entry name" value="Leucine-rich repeat receptor-like protein kinase"/>
    <property type="match status" value="1"/>
</dbReference>
<dbReference type="InterPro" id="IPR032675">
    <property type="entry name" value="LRR_dom_sf"/>
</dbReference>
<evidence type="ECO:0000256" key="1">
    <source>
        <dbReference type="ARBA" id="ARBA00004162"/>
    </source>
</evidence>
<dbReference type="PROSITE" id="PS00109">
    <property type="entry name" value="PROTEIN_KINASE_TYR"/>
    <property type="match status" value="1"/>
</dbReference>
<dbReference type="Pfam" id="PF08263">
    <property type="entry name" value="LRRNT_2"/>
    <property type="match status" value="1"/>
</dbReference>
<dbReference type="Gene3D" id="3.80.10.10">
    <property type="entry name" value="Ribonuclease Inhibitor"/>
    <property type="match status" value="4"/>
</dbReference>
<evidence type="ECO:0000256" key="5">
    <source>
        <dbReference type="ARBA" id="ARBA00022553"/>
    </source>
</evidence>
<evidence type="ECO:0000256" key="6">
    <source>
        <dbReference type="ARBA" id="ARBA00022614"/>
    </source>
</evidence>
<dbReference type="GO" id="GO:0004713">
    <property type="term" value="F:protein tyrosine kinase activity"/>
    <property type="evidence" value="ECO:0007669"/>
    <property type="project" value="InterPro"/>
</dbReference>
<evidence type="ECO:0000256" key="14">
    <source>
        <dbReference type="ARBA" id="ARBA00022989"/>
    </source>
</evidence>
<evidence type="ECO:0000256" key="10">
    <source>
        <dbReference type="ARBA" id="ARBA00022737"/>
    </source>
</evidence>
<dbReference type="PROSITE" id="PS50011">
    <property type="entry name" value="PROTEIN_KINASE_DOM"/>
    <property type="match status" value="1"/>
</dbReference>
<keyword evidence="9" id="KW-0732">Signal</keyword>
<keyword evidence="12" id="KW-0418">Kinase</keyword>
<dbReference type="InterPro" id="IPR000719">
    <property type="entry name" value="Prot_kinase_dom"/>
</dbReference>
<keyword evidence="24" id="KW-1185">Reference proteome</keyword>
<evidence type="ECO:0000256" key="18">
    <source>
        <dbReference type="ARBA" id="ARBA00048679"/>
    </source>
</evidence>
<evidence type="ECO:0000256" key="17">
    <source>
        <dbReference type="ARBA" id="ARBA00047899"/>
    </source>
</evidence>
<keyword evidence="13" id="KW-0067">ATP-binding</keyword>
<dbReference type="Gene3D" id="1.10.510.10">
    <property type="entry name" value="Transferase(Phosphotransferase) domain 1"/>
    <property type="match status" value="1"/>
</dbReference>
<reference evidence="25" key="3">
    <citation type="journal article" date="2020" name="Curr. Biol.">
        <title>Chromatin organization in early land plants reveals an ancestral association between H3K27me3, transposons, and constitutive heterochromatin.</title>
        <authorList>
            <person name="Montgomery S.A."/>
            <person name="Tanizawa Y."/>
            <person name="Galik B."/>
            <person name="Wang N."/>
            <person name="Ito T."/>
            <person name="Mochizuki T."/>
            <person name="Akimcheva S."/>
            <person name="Bowman J.L."/>
            <person name="Cognat V."/>
            <person name="Marechal-Drouard L."/>
            <person name="Ekker H."/>
            <person name="Hong S.F."/>
            <person name="Kohchi T."/>
            <person name="Lin S.S."/>
            <person name="Liu L.D."/>
            <person name="Nakamura Y."/>
            <person name="Valeeva L.R."/>
            <person name="Shakirov E.V."/>
            <person name="Shippen D.E."/>
            <person name="Wei W.L."/>
            <person name="Yagura M."/>
            <person name="Yamaoka S."/>
            <person name="Yamato K.T."/>
            <person name="Liu C."/>
            <person name="Berger F."/>
        </authorList>
    </citation>
    <scope>NUCLEOTIDE SEQUENCE [LARGE SCALE GENOMIC DNA]</scope>
    <source>
        <strain evidence="25">Tak-1</strain>
    </source>
</reference>
<dbReference type="EC" id="2.7.11.1" evidence="2"/>
<reference evidence="22" key="2">
    <citation type="journal article" date="2019" name="Curr. Biol.">
        <title>Chromatin organization in early land plants reveals an ancestral association between H3K27me3, transposons, and constitutive heterochromatin.</title>
        <authorList>
            <person name="Montgomery S.A."/>
            <person name="Tanizawa Y."/>
            <person name="Galik B."/>
            <person name="Wang N."/>
            <person name="Ito T."/>
            <person name="Mochizuki T."/>
            <person name="Akimcheva S."/>
            <person name="Bowman J."/>
            <person name="Cognat V."/>
            <person name="Drouard L."/>
            <person name="Ekker H."/>
            <person name="Houng S."/>
            <person name="Kohchi T."/>
            <person name="Lin S."/>
            <person name="Liu L.D."/>
            <person name="Nakamura Y."/>
            <person name="Valeeva L.R."/>
            <person name="Shakirov E.V."/>
            <person name="Shippen D.E."/>
            <person name="Wei W."/>
            <person name="Yagura M."/>
            <person name="Yamaoka S."/>
            <person name="Yamato K.T."/>
            <person name="Liu C."/>
            <person name="Berger F."/>
        </authorList>
    </citation>
    <scope>NUCLEOTIDE SEQUENCE [LARGE SCALE GENOMIC DNA]</scope>
    <source>
        <strain evidence="22">Tak-1</strain>
    </source>
</reference>
<dbReference type="InterPro" id="IPR008266">
    <property type="entry name" value="Tyr_kinase_AS"/>
</dbReference>
<keyword evidence="6" id="KW-0433">Leucine-rich repeat</keyword>
<evidence type="ECO:0000256" key="11">
    <source>
        <dbReference type="ARBA" id="ARBA00022741"/>
    </source>
</evidence>
<dbReference type="Gene3D" id="3.30.200.20">
    <property type="entry name" value="Phosphorylase Kinase, domain 1"/>
    <property type="match status" value="1"/>
</dbReference>
<dbReference type="FunFam" id="3.80.10.10:FF:000129">
    <property type="entry name" value="Leucine-rich repeat receptor-like kinase"/>
    <property type="match status" value="1"/>
</dbReference>
<evidence type="ECO:0000313" key="24">
    <source>
        <dbReference type="Proteomes" id="UP000077202"/>
    </source>
</evidence>
<evidence type="ECO:0000256" key="8">
    <source>
        <dbReference type="ARBA" id="ARBA00022692"/>
    </source>
</evidence>
<dbReference type="Proteomes" id="UP000077202">
    <property type="component" value="Unassembled WGS sequence"/>
</dbReference>
<evidence type="ECO:0000256" key="2">
    <source>
        <dbReference type="ARBA" id="ARBA00012513"/>
    </source>
</evidence>
<evidence type="ECO:0000256" key="13">
    <source>
        <dbReference type="ARBA" id="ARBA00022840"/>
    </source>
</evidence>
<dbReference type="GO" id="GO:0009791">
    <property type="term" value="P:post-embryonic development"/>
    <property type="evidence" value="ECO:0007669"/>
    <property type="project" value="UniProtKB-ARBA"/>
</dbReference>
<dbReference type="FunFam" id="3.80.10.10:FF:000233">
    <property type="entry name" value="Leucine-rich repeat receptor-like protein kinase TDR"/>
    <property type="match status" value="2"/>
</dbReference>
<keyword evidence="3" id="KW-1003">Cell membrane</keyword>
<evidence type="ECO:0000256" key="9">
    <source>
        <dbReference type="ARBA" id="ARBA00022729"/>
    </source>
</evidence>
<dbReference type="PANTHER" id="PTHR48053">
    <property type="entry name" value="LEUCINE RICH REPEAT FAMILY PROTEIN, EXPRESSED"/>
    <property type="match status" value="1"/>
</dbReference>
<accession>A0A176VUD5</accession>
<keyword evidence="14 20" id="KW-1133">Transmembrane helix</keyword>
<evidence type="ECO:0000256" key="15">
    <source>
        <dbReference type="ARBA" id="ARBA00023136"/>
    </source>
</evidence>
<feature type="transmembrane region" description="Helical" evidence="20">
    <location>
        <begin position="735"/>
        <end position="761"/>
    </location>
</feature>
<evidence type="ECO:0000313" key="22">
    <source>
        <dbReference type="EMBL" id="BBN06553.1"/>
    </source>
</evidence>
<evidence type="ECO:0000313" key="25">
    <source>
        <dbReference type="Proteomes" id="UP001162541"/>
    </source>
</evidence>
<dbReference type="InterPro" id="IPR051716">
    <property type="entry name" value="Plant_RL_S/T_kinase"/>
</dbReference>
<dbReference type="EMBL" id="AP019868">
    <property type="protein sequence ID" value="BBN06553.1"/>
    <property type="molecule type" value="Genomic_DNA"/>
</dbReference>
<gene>
    <name evidence="23" type="ORF">AXG93_4530s1220</name>
    <name evidence="22" type="ORF">Mp_3g22130</name>
</gene>
<evidence type="ECO:0000259" key="21">
    <source>
        <dbReference type="PROSITE" id="PS50011"/>
    </source>
</evidence>
<dbReference type="Pfam" id="PF13855">
    <property type="entry name" value="LRR_8"/>
    <property type="match status" value="2"/>
</dbReference>
<dbReference type="SUPFAM" id="SSF56112">
    <property type="entry name" value="Protein kinase-like (PK-like)"/>
    <property type="match status" value="1"/>
</dbReference>
<dbReference type="InterPro" id="IPR003591">
    <property type="entry name" value="Leu-rich_rpt_typical-subtyp"/>
</dbReference>
<evidence type="ECO:0000256" key="4">
    <source>
        <dbReference type="ARBA" id="ARBA00022527"/>
    </source>
</evidence>
<protein>
    <recommendedName>
        <fullName evidence="2">non-specific serine/threonine protein kinase</fullName>
        <ecNumber evidence="2">2.7.11.1</ecNumber>
    </recommendedName>
</protein>
<dbReference type="SUPFAM" id="SSF52047">
    <property type="entry name" value="RNI-like"/>
    <property type="match status" value="2"/>
</dbReference>
<evidence type="ECO:0000256" key="7">
    <source>
        <dbReference type="ARBA" id="ARBA00022679"/>
    </source>
</evidence>
<evidence type="ECO:0000313" key="23">
    <source>
        <dbReference type="EMBL" id="OAE24420.1"/>
    </source>
</evidence>
<dbReference type="SMART" id="SM00219">
    <property type="entry name" value="TyrKc"/>
    <property type="match status" value="1"/>
</dbReference>
<feature type="domain" description="Protein kinase" evidence="21">
    <location>
        <begin position="798"/>
        <end position="1080"/>
    </location>
</feature>
<dbReference type="SMART" id="SM00369">
    <property type="entry name" value="LRR_TYP"/>
    <property type="match status" value="9"/>
</dbReference>
<feature type="region of interest" description="Disordered" evidence="19">
    <location>
        <begin position="1126"/>
        <end position="1147"/>
    </location>
</feature>
<keyword evidence="8 20" id="KW-0812">Transmembrane</keyword>
<comment type="subcellular location">
    <subcellularLocation>
        <location evidence="1">Cell membrane</location>
        <topology evidence="1">Single-pass membrane protein</topology>
    </subcellularLocation>
</comment>
<dbReference type="PRINTS" id="PR00019">
    <property type="entry name" value="LEURICHRPT"/>
</dbReference>
<evidence type="ECO:0000256" key="12">
    <source>
        <dbReference type="ARBA" id="ARBA00022777"/>
    </source>
</evidence>
<keyword evidence="16" id="KW-0325">Glycoprotein</keyword>
<feature type="compositionally biased region" description="Polar residues" evidence="19">
    <location>
        <begin position="1138"/>
        <end position="1147"/>
    </location>
</feature>
<keyword evidence="5" id="KW-0597">Phosphoprotein</keyword>
<keyword evidence="4" id="KW-0723">Serine/threonine-protein kinase</keyword>
<dbReference type="GO" id="GO:0005886">
    <property type="term" value="C:plasma membrane"/>
    <property type="evidence" value="ECO:0007669"/>
    <property type="project" value="UniProtKB-SubCell"/>
</dbReference>
<evidence type="ECO:0000256" key="3">
    <source>
        <dbReference type="ARBA" id="ARBA00022475"/>
    </source>
</evidence>
<dbReference type="InterPro" id="IPR013210">
    <property type="entry name" value="LRR_N_plant-typ"/>
</dbReference>
<dbReference type="InterPro" id="IPR020635">
    <property type="entry name" value="Tyr_kinase_cat_dom"/>
</dbReference>
<keyword evidence="10" id="KW-0677">Repeat</keyword>
<dbReference type="EMBL" id="LVLJ01002607">
    <property type="protein sequence ID" value="OAE24420.1"/>
    <property type="molecule type" value="Genomic_DNA"/>
</dbReference>
<keyword evidence="15 20" id="KW-0472">Membrane</keyword>
<reference evidence="23 24" key="1">
    <citation type="submission" date="2016-03" db="EMBL/GenBank/DDBJ databases">
        <title>Mechanisms controlling the formation of the plant cell surface in tip-growing cells are functionally conserved among land plants.</title>
        <authorList>
            <person name="Honkanen S."/>
            <person name="Jones V.A."/>
            <person name="Morieri G."/>
            <person name="Champion C."/>
            <person name="Hetherington A.J."/>
            <person name="Kelly S."/>
            <person name="Saint-Marcoux D."/>
            <person name="Proust H."/>
            <person name="Prescott H."/>
            <person name="Dolan L."/>
        </authorList>
    </citation>
    <scope>NUCLEOTIDE SEQUENCE [LARGE SCALE GENOMIC DNA]</scope>
    <source>
        <strain evidence="24">cv. Tak-1 and cv. Tak-2</strain>
        <tissue evidence="23">Whole gametophyte</tissue>
    </source>
</reference>
<dbReference type="GO" id="GO:0004674">
    <property type="term" value="F:protein serine/threonine kinase activity"/>
    <property type="evidence" value="ECO:0007669"/>
    <property type="project" value="UniProtKB-KW"/>
</dbReference>